<feature type="compositionally biased region" description="Acidic residues" evidence="6">
    <location>
        <begin position="491"/>
        <end position="520"/>
    </location>
</feature>
<gene>
    <name evidence="8" type="ORF">V1264_010550</name>
</gene>
<dbReference type="InterPro" id="IPR001370">
    <property type="entry name" value="BIR_rpt"/>
</dbReference>
<dbReference type="EMBL" id="JBAMIC010000024">
    <property type="protein sequence ID" value="KAK7090797.1"/>
    <property type="molecule type" value="Genomic_DNA"/>
</dbReference>
<evidence type="ECO:0000313" key="9">
    <source>
        <dbReference type="Proteomes" id="UP001374579"/>
    </source>
</evidence>
<feature type="region of interest" description="Disordered" evidence="6">
    <location>
        <begin position="590"/>
        <end position="618"/>
    </location>
</feature>
<feature type="region of interest" description="Disordered" evidence="6">
    <location>
        <begin position="414"/>
        <end position="437"/>
    </location>
</feature>
<dbReference type="PROSITE" id="PS00028">
    <property type="entry name" value="ZINC_FINGER_C2H2_1"/>
    <property type="match status" value="6"/>
</dbReference>
<dbReference type="PROSITE" id="PS50143">
    <property type="entry name" value="BIR_REPEAT_2"/>
    <property type="match status" value="1"/>
</dbReference>
<evidence type="ECO:0000256" key="2">
    <source>
        <dbReference type="ARBA" id="ARBA00022737"/>
    </source>
</evidence>
<dbReference type="InterPro" id="IPR013087">
    <property type="entry name" value="Znf_C2H2_type"/>
</dbReference>
<evidence type="ECO:0000313" key="8">
    <source>
        <dbReference type="EMBL" id="KAK7090797.1"/>
    </source>
</evidence>
<dbReference type="Proteomes" id="UP001374579">
    <property type="component" value="Unassembled WGS sequence"/>
</dbReference>
<dbReference type="SUPFAM" id="SSF57667">
    <property type="entry name" value="beta-beta-alpha zinc fingers"/>
    <property type="match status" value="2"/>
</dbReference>
<dbReference type="SMART" id="SM00355">
    <property type="entry name" value="ZnF_C2H2"/>
    <property type="match status" value="9"/>
</dbReference>
<evidence type="ECO:0000256" key="3">
    <source>
        <dbReference type="ARBA" id="ARBA00022771"/>
    </source>
</evidence>
<feature type="compositionally biased region" description="Basic and acidic residues" evidence="6">
    <location>
        <begin position="112"/>
        <end position="134"/>
    </location>
</feature>
<accession>A0AAN9G110</accession>
<comment type="caution">
    <text evidence="8">The sequence shown here is derived from an EMBL/GenBank/DDBJ whole genome shotgun (WGS) entry which is preliminary data.</text>
</comment>
<feature type="domain" description="C2H2-type" evidence="7">
    <location>
        <begin position="999"/>
        <end position="1027"/>
    </location>
</feature>
<feature type="region of interest" description="Disordered" evidence="6">
    <location>
        <begin position="95"/>
        <end position="146"/>
    </location>
</feature>
<dbReference type="Gene3D" id="3.30.160.60">
    <property type="entry name" value="Classic Zinc Finger"/>
    <property type="match status" value="3"/>
</dbReference>
<feature type="compositionally biased region" description="Acidic residues" evidence="6">
    <location>
        <begin position="135"/>
        <end position="146"/>
    </location>
</feature>
<name>A0AAN9G110_9CAEN</name>
<dbReference type="PROSITE" id="PS50157">
    <property type="entry name" value="ZINC_FINGER_C2H2_2"/>
    <property type="match status" value="4"/>
</dbReference>
<protein>
    <recommendedName>
        <fullName evidence="7">C2H2-type domain-containing protein</fullName>
    </recommendedName>
</protein>
<keyword evidence="9" id="KW-1185">Reference proteome</keyword>
<evidence type="ECO:0000256" key="5">
    <source>
        <dbReference type="PROSITE-ProRule" id="PRU00042"/>
    </source>
</evidence>
<organism evidence="8 9">
    <name type="scientific">Littorina saxatilis</name>
    <dbReference type="NCBI Taxonomy" id="31220"/>
    <lineage>
        <taxon>Eukaryota</taxon>
        <taxon>Metazoa</taxon>
        <taxon>Spiralia</taxon>
        <taxon>Lophotrochozoa</taxon>
        <taxon>Mollusca</taxon>
        <taxon>Gastropoda</taxon>
        <taxon>Caenogastropoda</taxon>
        <taxon>Littorinimorpha</taxon>
        <taxon>Littorinoidea</taxon>
        <taxon>Littorinidae</taxon>
        <taxon>Littorina</taxon>
    </lineage>
</organism>
<evidence type="ECO:0000256" key="6">
    <source>
        <dbReference type="SAM" id="MobiDB-lite"/>
    </source>
</evidence>
<sequence>MEGIELAFPLSICRDILENPTRQGWRFYQASISSGKKDGKKTLGALRTRVVSSEDDQFVDLILAFPRHTIKCPAVRGNLRCRAEILKNISETNAHFSPESETESAAGSNLAGRDETEYPRKSKVRNEKSSKEDGEIFPDENTDTDVDFEDGRFGASHNISCERENSSKSKRIKKRERIHRSALPTVQTATTQGKRVVSKYDKLIRNLEQASANSVLETLSVKSKTRPARHREKPSKYKDFVASSELSTLSAREQVEKEVPNFPTSPGTDASHVDFEDGRLGASLTISHGKKNTRKSKKTGKRERLHWSALPAVQTSTNQGKRVVRKYDKLIRNLQQASRKSGLEMLSVISGFKSVADPEKTEADITGTHDLNENDEQACEVLPTASTGRNGSSSVTMSCHRSANAMVARKKHPGIGKLQRRLAPRTNPYLTSFPRKFPSSLTRTDVLDISRAKTQKASPQKKQSVDAEGADEILSKDKKREPAKESSGVGESEEEYLDDDNDEDFVPSGEDGEDSDPDFEFGEKSKKSKSTQLHKHQTPDCSTLSATQQSVAMVAVGSMLSQNQGKLLVSLPVVQQDRKVHAVLMGPVQKLKQASGDQSHSQPSQTSSSGRKQQRPVVPAMADHDYTDIVLGKKVAFSNKALRTLVRPISLTRHISARVERVEEGEGSSLVTISGLNSKAAGGDPSHDLTLRFNHEGLPIADTLEDVMTDTFKRREKQLQSLQQAETACVSPEVYIDVDEMPAMNEVVLTPSGHQQPLRNPRATRGRPRKYPLLTQGISTAASASHQSAVFGCHDDSVRTVKVKGEAKTVILQMTQAGWTEVEHGWKNNADKEELIQQGLIGVNFEPGQEIKIDNVSPPRGSLDTVVENEHEVILAQQSPTTKFCKYCLRMFPASAILFKHVKTAHVDYADSSEHQEYLETLRRDNRMVCPYCPGGHTLSNEYKLRSHLAQYHGDQMDHDLGEATLNAVSPQCEVCQVHFHTLSELKAHATLIHNTTLFTCCQCPAVFVRDTSLSTHMKDMHAGQSSRSFVCKTCDTTFDSKHLLQAHKQMVHSHAPKQLRVETTESIARGGCKPSETPQLGKAGTLVHATNEDARGASKQVKCPCCDAHFSHSWELHDHRRQIHTGPVPVHCIFCGLGYQSLTPMYKHLKHHFHSDTSKGTKSSLLCCPFCDSAAVFTSEASLLVSHVVGEHQDVFHYVCSVCQQRFHSEDPLHIHLQQAHELSVPGKMYSLLSGSSSTAQVPATYNANLDGSSTLLNAAGRLLIPGAPSDESALSPTQEDMSSDIFHNLPTEAQESIRFITQLGKKAVLTITDGKGNVQRVSFKQDEAIPTSSKPVSPPLPTYAMQDANLECSETVVEEGVVALGNDMVLEETGSVVENLVYGMNFSTGTEGLTGARDVDSATELATTELVAEGSTDAMEVSEEAHHFGVAMETEVNSDTLRVAGEMEVVTESLHVGGETDKETTAYELVDSGDEMSTPPEHFVLIREGEGGGEGALDETRFANASEGAELARVAVQTSDDGTITVSAEDLLKLIRGSQPK</sequence>
<reference evidence="8 9" key="1">
    <citation type="submission" date="2024-02" db="EMBL/GenBank/DDBJ databases">
        <title>Chromosome-scale genome assembly of the rough periwinkle Littorina saxatilis.</title>
        <authorList>
            <person name="De Jode A."/>
            <person name="Faria R."/>
            <person name="Formenti G."/>
            <person name="Sims Y."/>
            <person name="Smith T.P."/>
            <person name="Tracey A."/>
            <person name="Wood J.M.D."/>
            <person name="Zagrodzka Z.B."/>
            <person name="Johannesson K."/>
            <person name="Butlin R.K."/>
            <person name="Leder E.H."/>
        </authorList>
    </citation>
    <scope>NUCLEOTIDE SEQUENCE [LARGE SCALE GENOMIC DNA]</scope>
    <source>
        <strain evidence="8">Snail1</strain>
        <tissue evidence="8">Muscle</tissue>
    </source>
</reference>
<keyword evidence="3 5" id="KW-0863">Zinc-finger</keyword>
<feature type="compositionally biased region" description="Basic residues" evidence="6">
    <location>
        <begin position="526"/>
        <end position="536"/>
    </location>
</feature>
<feature type="compositionally biased region" description="Basic residues" evidence="6">
    <location>
        <begin position="414"/>
        <end position="423"/>
    </location>
</feature>
<feature type="compositionally biased region" description="Low complexity" evidence="6">
    <location>
        <begin position="598"/>
        <end position="609"/>
    </location>
</feature>
<evidence type="ECO:0000256" key="4">
    <source>
        <dbReference type="ARBA" id="ARBA00022833"/>
    </source>
</evidence>
<evidence type="ECO:0000256" key="1">
    <source>
        <dbReference type="ARBA" id="ARBA00022723"/>
    </source>
</evidence>
<evidence type="ECO:0000259" key="7">
    <source>
        <dbReference type="PROSITE" id="PS50157"/>
    </source>
</evidence>
<keyword evidence="2" id="KW-0677">Repeat</keyword>
<feature type="region of interest" description="Disordered" evidence="6">
    <location>
        <begin position="451"/>
        <end position="545"/>
    </location>
</feature>
<dbReference type="GO" id="GO:0008270">
    <property type="term" value="F:zinc ion binding"/>
    <property type="evidence" value="ECO:0007669"/>
    <property type="project" value="UniProtKB-KW"/>
</dbReference>
<feature type="domain" description="C2H2-type" evidence="7">
    <location>
        <begin position="1199"/>
        <end position="1227"/>
    </location>
</feature>
<feature type="domain" description="C2H2-type" evidence="7">
    <location>
        <begin position="1102"/>
        <end position="1130"/>
    </location>
</feature>
<dbReference type="PANTHER" id="PTHR24379:SF121">
    <property type="entry name" value="C2H2-TYPE DOMAIN-CONTAINING PROTEIN"/>
    <property type="match status" value="1"/>
</dbReference>
<dbReference type="InterPro" id="IPR036236">
    <property type="entry name" value="Znf_C2H2_sf"/>
</dbReference>
<keyword evidence="4" id="KW-0862">Zinc</keyword>
<dbReference type="PANTHER" id="PTHR24379">
    <property type="entry name" value="KRAB AND ZINC FINGER DOMAIN-CONTAINING"/>
    <property type="match status" value="1"/>
</dbReference>
<proteinExistence type="predicted"/>
<keyword evidence="1" id="KW-0479">Metal-binding</keyword>
<feature type="compositionally biased region" description="Basic and acidic residues" evidence="6">
    <location>
        <begin position="473"/>
        <end position="484"/>
    </location>
</feature>
<feature type="domain" description="C2H2-type" evidence="7">
    <location>
        <begin position="1030"/>
        <end position="1058"/>
    </location>
</feature>